<accession>A0A432G6V6</accession>
<evidence type="ECO:0000313" key="2">
    <source>
        <dbReference type="Proteomes" id="UP000286801"/>
    </source>
</evidence>
<sequence>MEFNFSTNNSMTEFETLDTSSTIYLGFASQPETNIFSQKYFRSPHASTTESLIKKLELLERPKKRNLKS</sequence>
<organism evidence="1 2">
    <name type="scientific">SAR324 cluster bacterium</name>
    <dbReference type="NCBI Taxonomy" id="2024889"/>
    <lineage>
        <taxon>Bacteria</taxon>
        <taxon>Deltaproteobacteria</taxon>
        <taxon>SAR324 cluster</taxon>
    </lineage>
</organism>
<comment type="caution">
    <text evidence="1">The sequence shown here is derived from an EMBL/GenBank/DDBJ whole genome shotgun (WGS) entry which is preliminary data.</text>
</comment>
<reference evidence="1 2" key="1">
    <citation type="submission" date="2018-06" db="EMBL/GenBank/DDBJ databases">
        <title>Combined omics and stable isotope probing to characterize newly discovered Mariana Back-Arc vent microbial communities.</title>
        <authorList>
            <person name="Trembath-Reichert E."/>
            <person name="Huber J.A."/>
        </authorList>
    </citation>
    <scope>NUCLEOTIDE SEQUENCE [LARGE SCALE GENOMIC DNA]</scope>
    <source>
        <strain evidence="1">MAG 63_1</strain>
    </source>
</reference>
<evidence type="ECO:0000313" key="1">
    <source>
        <dbReference type="EMBL" id="RTZ79345.1"/>
    </source>
</evidence>
<name>A0A432G6V6_9DELT</name>
<dbReference type="Proteomes" id="UP000286801">
    <property type="component" value="Unassembled WGS sequence"/>
</dbReference>
<dbReference type="AlphaFoldDB" id="A0A432G6V6"/>
<gene>
    <name evidence="1" type="ORF">DSY97_05580</name>
</gene>
<proteinExistence type="predicted"/>
<protein>
    <submittedName>
        <fullName evidence="1">Uncharacterized protein</fullName>
    </submittedName>
</protein>
<dbReference type="EMBL" id="QNZL01000154">
    <property type="protein sequence ID" value="RTZ79345.1"/>
    <property type="molecule type" value="Genomic_DNA"/>
</dbReference>